<evidence type="ECO:0000256" key="1">
    <source>
        <dbReference type="ARBA" id="ARBA00022448"/>
    </source>
</evidence>
<dbReference type="AlphaFoldDB" id="A0A520KLR6"/>
<dbReference type="Proteomes" id="UP000316217">
    <property type="component" value="Unassembled WGS sequence"/>
</dbReference>
<evidence type="ECO:0000256" key="3">
    <source>
        <dbReference type="ARBA" id="ARBA00022840"/>
    </source>
</evidence>
<dbReference type="InterPro" id="IPR013563">
    <property type="entry name" value="Oligopep_ABC_C"/>
</dbReference>
<feature type="non-terminal residue" evidence="5">
    <location>
        <position position="1"/>
    </location>
</feature>
<dbReference type="EMBL" id="RXII01000052">
    <property type="protein sequence ID" value="RZN62197.1"/>
    <property type="molecule type" value="Genomic_DNA"/>
</dbReference>
<dbReference type="PANTHER" id="PTHR43067:SF3">
    <property type="entry name" value="MALTOSE ABC TRANSPORTER, ATP-BINDING PROTEIN"/>
    <property type="match status" value="1"/>
</dbReference>
<dbReference type="InterPro" id="IPR027417">
    <property type="entry name" value="P-loop_NTPase"/>
</dbReference>
<sequence>SESNKIAEDPLSPYTKELLAAIPNIELEDQKLRFIPGNPPDLSNPPSGCRFHPRCPSKMDICSEKEPPISNIGGRVVRCWLYGG</sequence>
<name>A0A520KLR6_9CREN</name>
<dbReference type="SUPFAM" id="SSF52540">
    <property type="entry name" value="P-loop containing nucleoside triphosphate hydrolases"/>
    <property type="match status" value="1"/>
</dbReference>
<dbReference type="Pfam" id="PF08352">
    <property type="entry name" value="oligo_HPY"/>
    <property type="match status" value="1"/>
</dbReference>
<keyword evidence="3 5" id="KW-0067">ATP-binding</keyword>
<evidence type="ECO:0000256" key="2">
    <source>
        <dbReference type="ARBA" id="ARBA00022741"/>
    </source>
</evidence>
<accession>A0A520KLR6</accession>
<dbReference type="NCBIfam" id="TIGR01727">
    <property type="entry name" value="oligo_HPY"/>
    <property type="match status" value="1"/>
</dbReference>
<evidence type="ECO:0000313" key="5">
    <source>
        <dbReference type="EMBL" id="RZN62197.1"/>
    </source>
</evidence>
<feature type="domain" description="Oligopeptide/dipeptide ABC transporter C-terminal" evidence="4">
    <location>
        <begin position="2"/>
        <end position="62"/>
    </location>
</feature>
<keyword evidence="1" id="KW-0813">Transport</keyword>
<evidence type="ECO:0000259" key="4">
    <source>
        <dbReference type="Pfam" id="PF08352"/>
    </source>
</evidence>
<comment type="caution">
    <text evidence="5">The sequence shown here is derived from an EMBL/GenBank/DDBJ whole genome shotgun (WGS) entry which is preliminary data.</text>
</comment>
<evidence type="ECO:0000313" key="6">
    <source>
        <dbReference type="Proteomes" id="UP000316217"/>
    </source>
</evidence>
<gene>
    <name evidence="5" type="ORF">EF810_03330</name>
</gene>
<organism evidence="5 6">
    <name type="scientific">Candidatus Methanodesulfokora washburnensis</name>
    <dbReference type="NCBI Taxonomy" id="2478471"/>
    <lineage>
        <taxon>Archaea</taxon>
        <taxon>Thermoproteota</taxon>
        <taxon>Candidatus Korarchaeia</taxon>
        <taxon>Candidatus Korarchaeia incertae sedis</taxon>
        <taxon>Candidatus Methanodesulfokora</taxon>
    </lineage>
</organism>
<reference evidence="5 6" key="1">
    <citation type="journal article" date="2019" name="Nat. Microbiol.">
        <title>Wide diversity of methane and short-chain alkane metabolisms in uncultured archaea.</title>
        <authorList>
            <person name="Borrel G."/>
            <person name="Adam P.S."/>
            <person name="McKay L.J."/>
            <person name="Chen L.X."/>
            <person name="Sierra-Garcia I.N."/>
            <person name="Sieber C.M."/>
            <person name="Letourneur Q."/>
            <person name="Ghozlane A."/>
            <person name="Andersen G.L."/>
            <person name="Li W.J."/>
            <person name="Hallam S.J."/>
            <person name="Muyzer G."/>
            <person name="de Oliveira V.M."/>
            <person name="Inskeep W.P."/>
            <person name="Banfield J.F."/>
            <person name="Gribaldo S."/>
        </authorList>
    </citation>
    <scope>NUCLEOTIDE SEQUENCE [LARGE SCALE GENOMIC DNA]</scope>
    <source>
        <strain evidence="5">NM4</strain>
    </source>
</reference>
<keyword evidence="2" id="KW-0547">Nucleotide-binding</keyword>
<dbReference type="GO" id="GO:0005524">
    <property type="term" value="F:ATP binding"/>
    <property type="evidence" value="ECO:0007669"/>
    <property type="project" value="UniProtKB-KW"/>
</dbReference>
<dbReference type="PANTHER" id="PTHR43067">
    <property type="entry name" value="OLIGOPEPTIDE/DIPEPTIDE ABC TRANSPORTER, ATPASE SUBUNIT"/>
    <property type="match status" value="1"/>
</dbReference>
<dbReference type="Gene3D" id="3.40.50.300">
    <property type="entry name" value="P-loop containing nucleotide triphosphate hydrolases"/>
    <property type="match status" value="1"/>
</dbReference>
<protein>
    <submittedName>
        <fullName evidence="5">ABC transporter ATP-binding protein</fullName>
    </submittedName>
</protein>
<dbReference type="GO" id="GO:0015833">
    <property type="term" value="P:peptide transport"/>
    <property type="evidence" value="ECO:0007669"/>
    <property type="project" value="InterPro"/>
</dbReference>
<proteinExistence type="predicted"/>